<sequence length="90" mass="10507">MAYFTLVVNSSASHNRTTDQLAPESPILTLLKQNLRFKSGILHFHNTCNRQFQFPGCIVIIKCQVRDAVISPIDKYYRIISHLVYYQRYT</sequence>
<name>A0A0P1AA07_PLAHL</name>
<evidence type="ECO:0000313" key="1">
    <source>
        <dbReference type="EMBL" id="CEG37465.1"/>
    </source>
</evidence>
<dbReference type="RefSeq" id="XP_024573834.1">
    <property type="nucleotide sequence ID" value="XM_024722793.2"/>
</dbReference>
<dbReference type="GeneID" id="36410112"/>
<organism evidence="1 2">
    <name type="scientific">Plasmopara halstedii</name>
    <name type="common">Downy mildew of sunflower</name>
    <dbReference type="NCBI Taxonomy" id="4781"/>
    <lineage>
        <taxon>Eukaryota</taxon>
        <taxon>Sar</taxon>
        <taxon>Stramenopiles</taxon>
        <taxon>Oomycota</taxon>
        <taxon>Peronosporomycetes</taxon>
        <taxon>Peronosporales</taxon>
        <taxon>Peronosporaceae</taxon>
        <taxon>Plasmopara</taxon>
    </lineage>
</organism>
<keyword evidence="2" id="KW-1185">Reference proteome</keyword>
<reference evidence="2" key="1">
    <citation type="submission" date="2014-09" db="EMBL/GenBank/DDBJ databases">
        <authorList>
            <person name="Sharma Rahul"/>
            <person name="Thines Marco"/>
        </authorList>
    </citation>
    <scope>NUCLEOTIDE SEQUENCE [LARGE SCALE GENOMIC DNA]</scope>
</reference>
<protein>
    <submittedName>
        <fullName evidence="1">Uncharacterized protein</fullName>
    </submittedName>
</protein>
<evidence type="ECO:0000313" key="2">
    <source>
        <dbReference type="Proteomes" id="UP000054928"/>
    </source>
</evidence>
<dbReference type="EMBL" id="CCYD01000286">
    <property type="protein sequence ID" value="CEG37465.1"/>
    <property type="molecule type" value="Genomic_DNA"/>
</dbReference>
<dbReference type="AlphaFoldDB" id="A0A0P1AA07"/>
<accession>A0A0P1AA07</accession>
<dbReference type="Proteomes" id="UP000054928">
    <property type="component" value="Unassembled WGS sequence"/>
</dbReference>
<proteinExistence type="predicted"/>